<evidence type="ECO:0000313" key="1">
    <source>
        <dbReference type="EMBL" id="VAX39530.1"/>
    </source>
</evidence>
<reference evidence="1" key="1">
    <citation type="submission" date="2018-06" db="EMBL/GenBank/DDBJ databases">
        <authorList>
            <person name="Zhirakovskaya E."/>
        </authorList>
    </citation>
    <scope>NUCLEOTIDE SEQUENCE</scope>
</reference>
<sequence>MVGKNEMSEQEKECINLESSCFEELGRTPVVGAQDEEESVVVQEIATGENSTYRCDSTERELLKNHFPVDA</sequence>
<dbReference type="EMBL" id="UOGL01000338">
    <property type="protein sequence ID" value="VAX39530.1"/>
    <property type="molecule type" value="Genomic_DNA"/>
</dbReference>
<organism evidence="1">
    <name type="scientific">hydrothermal vent metagenome</name>
    <dbReference type="NCBI Taxonomy" id="652676"/>
    <lineage>
        <taxon>unclassified sequences</taxon>
        <taxon>metagenomes</taxon>
        <taxon>ecological metagenomes</taxon>
    </lineage>
</organism>
<name>A0A3B1DW54_9ZZZZ</name>
<dbReference type="AlphaFoldDB" id="A0A3B1DW54"/>
<gene>
    <name evidence="1" type="ORF">MNBD_PLANCTO02-1725</name>
</gene>
<accession>A0A3B1DW54</accession>
<protein>
    <submittedName>
        <fullName evidence="1">Uncharacterized protein</fullName>
    </submittedName>
</protein>
<proteinExistence type="predicted"/>